<keyword evidence="5" id="KW-1185">Reference proteome</keyword>
<dbReference type="RefSeq" id="WP_116762004.1">
    <property type="nucleotide sequence ID" value="NZ_QCZH01000005.1"/>
</dbReference>
<dbReference type="InterPro" id="IPR027791">
    <property type="entry name" value="Galactosyl_T_C"/>
</dbReference>
<comment type="caution">
    <text evidence="4">The sequence shown here is derived from an EMBL/GenBank/DDBJ whole genome shotgun (WGS) entry which is preliminary data.</text>
</comment>
<evidence type="ECO:0000259" key="3">
    <source>
        <dbReference type="Pfam" id="PF02709"/>
    </source>
</evidence>
<proteinExistence type="predicted"/>
<dbReference type="Pfam" id="PF02709">
    <property type="entry name" value="Glyco_transf_7C"/>
    <property type="match status" value="1"/>
</dbReference>
<reference evidence="4 5" key="1">
    <citation type="submission" date="2018-04" db="EMBL/GenBank/DDBJ databases">
        <title>Flavobacterium sp. nov., isolated from glacier ice.</title>
        <authorList>
            <person name="Liu Q."/>
            <person name="Xin Y.-H."/>
        </authorList>
    </citation>
    <scope>NUCLEOTIDE SEQUENCE [LARGE SCALE GENOMIC DNA]</scope>
    <source>
        <strain evidence="4 5">LB2P30</strain>
    </source>
</reference>
<accession>A0A2U1JXK0</accession>
<organism evidence="4 5">
    <name type="scientific">Flavobacterium laiguense</name>
    <dbReference type="NCBI Taxonomy" id="2169409"/>
    <lineage>
        <taxon>Bacteria</taxon>
        <taxon>Pseudomonadati</taxon>
        <taxon>Bacteroidota</taxon>
        <taxon>Flavobacteriia</taxon>
        <taxon>Flavobacteriales</taxon>
        <taxon>Flavobacteriaceae</taxon>
        <taxon>Flavobacterium</taxon>
    </lineage>
</organism>
<dbReference type="EMBL" id="QCZH01000005">
    <property type="protein sequence ID" value="PWA09940.1"/>
    <property type="molecule type" value="Genomic_DNA"/>
</dbReference>
<evidence type="ECO:0000256" key="1">
    <source>
        <dbReference type="ARBA" id="ARBA00022679"/>
    </source>
</evidence>
<feature type="domain" description="Glycosyltransferase 2-like" evidence="2">
    <location>
        <begin position="4"/>
        <end position="117"/>
    </location>
</feature>
<dbReference type="GO" id="GO:0016740">
    <property type="term" value="F:transferase activity"/>
    <property type="evidence" value="ECO:0007669"/>
    <property type="project" value="UniProtKB-KW"/>
</dbReference>
<dbReference type="InterPro" id="IPR001173">
    <property type="entry name" value="Glyco_trans_2-like"/>
</dbReference>
<dbReference type="Gene3D" id="3.90.550.10">
    <property type="entry name" value="Spore Coat Polysaccharide Biosynthesis Protein SpsA, Chain A"/>
    <property type="match status" value="1"/>
</dbReference>
<keyword evidence="1 4" id="KW-0808">Transferase</keyword>
<dbReference type="PANTHER" id="PTHR43685">
    <property type="entry name" value="GLYCOSYLTRANSFERASE"/>
    <property type="match status" value="1"/>
</dbReference>
<dbReference type="InterPro" id="IPR050834">
    <property type="entry name" value="Glycosyltransf_2"/>
</dbReference>
<gene>
    <name evidence="4" type="ORF">DB891_07160</name>
</gene>
<name>A0A2U1JXK0_9FLAO</name>
<dbReference type="SUPFAM" id="SSF53448">
    <property type="entry name" value="Nucleotide-diphospho-sugar transferases"/>
    <property type="match status" value="1"/>
</dbReference>
<evidence type="ECO:0000313" key="5">
    <source>
        <dbReference type="Proteomes" id="UP000245618"/>
    </source>
</evidence>
<evidence type="ECO:0000259" key="2">
    <source>
        <dbReference type="Pfam" id="PF00535"/>
    </source>
</evidence>
<dbReference type="InterPro" id="IPR029044">
    <property type="entry name" value="Nucleotide-diphossugar_trans"/>
</dbReference>
<evidence type="ECO:0000313" key="4">
    <source>
        <dbReference type="EMBL" id="PWA09940.1"/>
    </source>
</evidence>
<sequence length="358" mass="42414">MITILYPYRNRELSRIKRSLDSLAQQKQQNFSVVFVDYGSEENLAYEIKKLIDQYSFASYEYLFTRQQPWSKSKALNYGIKNLSSEYCFTADVDIIFHPQFTEILEKHLNTSKVIYFKVGFLTEEESMKLIDFEEYKISFLTNEEATGMTLFPVEKLKLINGFDEFFHFWGAEDTDIHNRLRNLGCKVQFYDQNTLLLHQWHPNYRKRETIRLNKELQLKGAVELNHKHIKYNFEKGITKVNSKAWGCIMNKTDYETLLNLHLREMSNEVSVINHFLFVALSDGNTSVISVRIIKNPVEKTLKYKIKKLLGKKVPEFYSIKEINDKLLLHIVAYQHHLPYVYSISEDFSSIDFKMIRK</sequence>
<dbReference type="Proteomes" id="UP000245618">
    <property type="component" value="Unassembled WGS sequence"/>
</dbReference>
<dbReference type="OrthoDB" id="6717394at2"/>
<dbReference type="PANTHER" id="PTHR43685:SF2">
    <property type="entry name" value="GLYCOSYLTRANSFERASE 2-LIKE DOMAIN-CONTAINING PROTEIN"/>
    <property type="match status" value="1"/>
</dbReference>
<dbReference type="Pfam" id="PF00535">
    <property type="entry name" value="Glycos_transf_2"/>
    <property type="match status" value="1"/>
</dbReference>
<feature type="domain" description="Galactosyltransferase C-terminal" evidence="3">
    <location>
        <begin position="133"/>
        <end position="193"/>
    </location>
</feature>
<protein>
    <submittedName>
        <fullName evidence="4">Glycosyl transferase</fullName>
    </submittedName>
</protein>
<dbReference type="AlphaFoldDB" id="A0A2U1JXK0"/>